<dbReference type="Gene3D" id="3.30.565.10">
    <property type="entry name" value="Histidine kinase-like ATPase, C-terminal domain"/>
    <property type="match status" value="1"/>
</dbReference>
<dbReference type="SMART" id="SM00387">
    <property type="entry name" value="HATPase_c"/>
    <property type="match status" value="1"/>
</dbReference>
<dbReference type="Pfam" id="PF02518">
    <property type="entry name" value="HATPase_c"/>
    <property type="match status" value="1"/>
</dbReference>
<evidence type="ECO:0000256" key="3">
    <source>
        <dbReference type="ARBA" id="ARBA00022553"/>
    </source>
</evidence>
<reference evidence="11 12" key="1">
    <citation type="submission" date="2020-08" db="EMBL/GenBank/DDBJ databases">
        <title>Arenibacter gaetbuli sp. nov., isolated from a sand dune.</title>
        <authorList>
            <person name="Park S."/>
            <person name="Yoon J.-H."/>
        </authorList>
    </citation>
    <scope>NUCLEOTIDE SEQUENCE [LARGE SCALE GENOMIC DNA]</scope>
    <source>
        <strain evidence="11 12">BSSL-BM3</strain>
    </source>
</reference>
<dbReference type="InterPro" id="IPR011712">
    <property type="entry name" value="Sig_transdc_His_kin_sub3_dim/P"/>
</dbReference>
<dbReference type="InterPro" id="IPR003594">
    <property type="entry name" value="HATPase_dom"/>
</dbReference>
<dbReference type="Pfam" id="PF07730">
    <property type="entry name" value="HisKA_3"/>
    <property type="match status" value="1"/>
</dbReference>
<keyword evidence="12" id="KW-1185">Reference proteome</keyword>
<name>A0ABR7QNP3_9FLAO</name>
<accession>A0ABR7QNP3</accession>
<dbReference type="SUPFAM" id="SSF55874">
    <property type="entry name" value="ATPase domain of HSP90 chaperone/DNA topoisomerase II/histidine kinase"/>
    <property type="match status" value="1"/>
</dbReference>
<dbReference type="RefSeq" id="WP_187584496.1">
    <property type="nucleotide sequence ID" value="NZ_JACLHY010000009.1"/>
</dbReference>
<dbReference type="Gene3D" id="1.20.5.1930">
    <property type="match status" value="1"/>
</dbReference>
<dbReference type="CDD" id="cd16917">
    <property type="entry name" value="HATPase_UhpB-NarQ-NarX-like"/>
    <property type="match status" value="1"/>
</dbReference>
<dbReference type="Gene3D" id="1.25.40.10">
    <property type="entry name" value="Tetratricopeptide repeat domain"/>
    <property type="match status" value="2"/>
</dbReference>
<dbReference type="InterPro" id="IPR050482">
    <property type="entry name" value="Sensor_HK_TwoCompSys"/>
</dbReference>
<keyword evidence="8" id="KW-0902">Two-component regulatory system</keyword>
<evidence type="ECO:0000256" key="5">
    <source>
        <dbReference type="ARBA" id="ARBA00022741"/>
    </source>
</evidence>
<keyword evidence="9" id="KW-1133">Transmembrane helix</keyword>
<dbReference type="PROSITE" id="PS50109">
    <property type="entry name" value="HIS_KIN"/>
    <property type="match status" value="1"/>
</dbReference>
<evidence type="ECO:0000259" key="10">
    <source>
        <dbReference type="PROSITE" id="PS50109"/>
    </source>
</evidence>
<proteinExistence type="predicted"/>
<evidence type="ECO:0000256" key="8">
    <source>
        <dbReference type="ARBA" id="ARBA00023012"/>
    </source>
</evidence>
<keyword evidence="4" id="KW-0808">Transferase</keyword>
<dbReference type="PANTHER" id="PTHR24421">
    <property type="entry name" value="NITRATE/NITRITE SENSOR PROTEIN NARX-RELATED"/>
    <property type="match status" value="1"/>
</dbReference>
<feature type="transmembrane region" description="Helical" evidence="9">
    <location>
        <begin position="405"/>
        <end position="424"/>
    </location>
</feature>
<dbReference type="InterPro" id="IPR011990">
    <property type="entry name" value="TPR-like_helical_dom_sf"/>
</dbReference>
<dbReference type="PANTHER" id="PTHR24421:SF10">
    <property type="entry name" value="NITRATE_NITRITE SENSOR PROTEIN NARQ"/>
    <property type="match status" value="1"/>
</dbReference>
<dbReference type="InterPro" id="IPR019734">
    <property type="entry name" value="TPR_rpt"/>
</dbReference>
<evidence type="ECO:0000256" key="6">
    <source>
        <dbReference type="ARBA" id="ARBA00022777"/>
    </source>
</evidence>
<keyword evidence="6" id="KW-0418">Kinase</keyword>
<keyword evidence="7" id="KW-0067">ATP-binding</keyword>
<evidence type="ECO:0000313" key="12">
    <source>
        <dbReference type="Proteomes" id="UP000618952"/>
    </source>
</evidence>
<comment type="catalytic activity">
    <reaction evidence="1">
        <text>ATP + protein L-histidine = ADP + protein N-phospho-L-histidine.</text>
        <dbReference type="EC" id="2.7.13.3"/>
    </reaction>
</comment>
<dbReference type="SMART" id="SM00028">
    <property type="entry name" value="TPR"/>
    <property type="match status" value="6"/>
</dbReference>
<dbReference type="Proteomes" id="UP000618952">
    <property type="component" value="Unassembled WGS sequence"/>
</dbReference>
<keyword evidence="9" id="KW-0812">Transmembrane</keyword>
<evidence type="ECO:0000256" key="9">
    <source>
        <dbReference type="SAM" id="Phobius"/>
    </source>
</evidence>
<organism evidence="11 12">
    <name type="scientific">Arenibacter arenosicollis</name>
    <dbReference type="NCBI Taxonomy" id="2762274"/>
    <lineage>
        <taxon>Bacteria</taxon>
        <taxon>Pseudomonadati</taxon>
        <taxon>Bacteroidota</taxon>
        <taxon>Flavobacteriia</taxon>
        <taxon>Flavobacteriales</taxon>
        <taxon>Flavobacteriaceae</taxon>
        <taxon>Arenibacter</taxon>
    </lineage>
</organism>
<dbReference type="SUPFAM" id="SSF48452">
    <property type="entry name" value="TPR-like"/>
    <property type="match status" value="2"/>
</dbReference>
<evidence type="ECO:0000256" key="4">
    <source>
        <dbReference type="ARBA" id="ARBA00022679"/>
    </source>
</evidence>
<dbReference type="EMBL" id="JACLHY010000009">
    <property type="protein sequence ID" value="MBC8768542.1"/>
    <property type="molecule type" value="Genomic_DNA"/>
</dbReference>
<gene>
    <name evidence="11" type="ORF">H4O18_11110</name>
</gene>
<sequence length="657" mass="75032">MPRPILKIGHLNHWVIALFLGIQGFPQSTEINSHKDQLKSLGKDSLTVAYYYEYGSTFENSLPDTAMYYYNMARNLSTEIKYRKGEASYASHAIEILNDQGKFRESLDLTLEALRIYEEIGTVKDLAIANLNVGSEWQYLSDFQLAAEYYLKAMKLAEEIGDKRLQRITNNNLASIFINLKEYVKGLDYANKSLIIAKELKNEYAISSSTLNIATAQLYLKEYDNALANYSEIEKIGLQINDFEVILDGWLGMADVFSAKKSIPQALDYYMKVIDFSKEKLALEYEMYAYMGISDAYVYLEDYDEAEKFIWKGIDLAQKLGSKYELKDLYLRASGLKEKTKDFQKALEYYKQYETLNDSIIGEKSITNINLLEAKFDSEKKETMINNLETEKKINQLAIQQKSSLNYLLIGAIVMVVVISFLAFRNYSHKQKLNQQRINELEKEKQLTATEAVLKGEEQERTRLAKDLHDGLGGMLSGIKYSFQTMKSDLIMTPDNQKAFARSMDMLDSSIQEMRRVAHNLMPESLVRFGLDIALEDYCKGINKSGALQINYQSIGLKDHKFEQTTAITIYRIIQELIGNTLKHAAAKNAIVQVTKSDNLLTITVEDDGKGFDIRLLNKSKGMGWINIKHRVDFLKGKLDVNSKEGNGTSVHIEFEI</sequence>
<evidence type="ECO:0000313" key="11">
    <source>
        <dbReference type="EMBL" id="MBC8768542.1"/>
    </source>
</evidence>
<feature type="domain" description="Histidine kinase" evidence="10">
    <location>
        <begin position="570"/>
        <end position="657"/>
    </location>
</feature>
<evidence type="ECO:0000256" key="7">
    <source>
        <dbReference type="ARBA" id="ARBA00022840"/>
    </source>
</evidence>
<evidence type="ECO:0000256" key="1">
    <source>
        <dbReference type="ARBA" id="ARBA00000085"/>
    </source>
</evidence>
<keyword evidence="5" id="KW-0547">Nucleotide-binding</keyword>
<keyword evidence="9" id="KW-0472">Membrane</keyword>
<protein>
    <recommendedName>
        <fullName evidence="2">histidine kinase</fullName>
        <ecNumber evidence="2">2.7.13.3</ecNumber>
    </recommendedName>
</protein>
<dbReference type="Pfam" id="PF13181">
    <property type="entry name" value="TPR_8"/>
    <property type="match status" value="1"/>
</dbReference>
<comment type="caution">
    <text evidence="11">The sequence shown here is derived from an EMBL/GenBank/DDBJ whole genome shotgun (WGS) entry which is preliminary data.</text>
</comment>
<dbReference type="EC" id="2.7.13.3" evidence="2"/>
<dbReference type="InterPro" id="IPR036890">
    <property type="entry name" value="HATPase_C_sf"/>
</dbReference>
<keyword evidence="3" id="KW-0597">Phosphoprotein</keyword>
<dbReference type="InterPro" id="IPR005467">
    <property type="entry name" value="His_kinase_dom"/>
</dbReference>
<evidence type="ECO:0000256" key="2">
    <source>
        <dbReference type="ARBA" id="ARBA00012438"/>
    </source>
</evidence>